<organism evidence="5 6">
    <name type="scientific">[Clostridium] citroniae WAL-19142</name>
    <dbReference type="NCBI Taxonomy" id="742734"/>
    <lineage>
        <taxon>Bacteria</taxon>
        <taxon>Bacillati</taxon>
        <taxon>Bacillota</taxon>
        <taxon>Clostridia</taxon>
        <taxon>Lachnospirales</taxon>
        <taxon>Lachnospiraceae</taxon>
        <taxon>Enterocloster</taxon>
    </lineage>
</organism>
<dbReference type="OrthoDB" id="1654819at2"/>
<dbReference type="Gene3D" id="1.10.10.10">
    <property type="entry name" value="Winged helix-like DNA-binding domain superfamily/Winged helix DNA-binding domain"/>
    <property type="match status" value="2"/>
</dbReference>
<dbReference type="GeneID" id="93165806"/>
<dbReference type="PROSITE" id="PS50949">
    <property type="entry name" value="HTH_GNTR"/>
    <property type="match status" value="2"/>
</dbReference>
<dbReference type="InterPro" id="IPR000524">
    <property type="entry name" value="Tscrpt_reg_HTH_GntR"/>
</dbReference>
<comment type="caution">
    <text evidence="5">The sequence shown here is derived from an EMBL/GenBank/DDBJ whole genome shotgun (WGS) entry which is preliminary data.</text>
</comment>
<dbReference type="RefSeq" id="WP_048929614.1">
    <property type="nucleotide sequence ID" value="NZ_KQ235876.1"/>
</dbReference>
<evidence type="ECO:0000256" key="2">
    <source>
        <dbReference type="ARBA" id="ARBA00023125"/>
    </source>
</evidence>
<proteinExistence type="predicted"/>
<feature type="domain" description="HTH gntR-type" evidence="4">
    <location>
        <begin position="6"/>
        <end position="74"/>
    </location>
</feature>
<keyword evidence="2" id="KW-0238">DNA-binding</keyword>
<name>A0A0J9CBF5_9FIRM</name>
<protein>
    <recommendedName>
        <fullName evidence="4">HTH gntR-type domain-containing protein</fullName>
    </recommendedName>
</protein>
<evidence type="ECO:0000313" key="5">
    <source>
        <dbReference type="EMBL" id="KMW22452.1"/>
    </source>
</evidence>
<dbReference type="PANTHER" id="PTHR43537:SF5">
    <property type="entry name" value="UXU OPERON TRANSCRIPTIONAL REGULATOR"/>
    <property type="match status" value="1"/>
</dbReference>
<dbReference type="PANTHER" id="PTHR43537">
    <property type="entry name" value="TRANSCRIPTIONAL REGULATOR, GNTR FAMILY"/>
    <property type="match status" value="1"/>
</dbReference>
<feature type="domain" description="HTH gntR-type" evidence="4">
    <location>
        <begin position="242"/>
        <end position="310"/>
    </location>
</feature>
<evidence type="ECO:0000259" key="4">
    <source>
        <dbReference type="PROSITE" id="PS50949"/>
    </source>
</evidence>
<dbReference type="Pfam" id="PF00392">
    <property type="entry name" value="GntR"/>
    <property type="match status" value="2"/>
</dbReference>
<dbReference type="PATRIC" id="fig|742734.4.peg.1427"/>
<dbReference type="InterPro" id="IPR036390">
    <property type="entry name" value="WH_DNA-bd_sf"/>
</dbReference>
<dbReference type="GO" id="GO:0003677">
    <property type="term" value="F:DNA binding"/>
    <property type="evidence" value="ECO:0007669"/>
    <property type="project" value="UniProtKB-KW"/>
</dbReference>
<evidence type="ECO:0000313" key="6">
    <source>
        <dbReference type="Proteomes" id="UP000037392"/>
    </source>
</evidence>
<dbReference type="Proteomes" id="UP000037392">
    <property type="component" value="Unassembled WGS sequence"/>
</dbReference>
<dbReference type="SUPFAM" id="SSF46785">
    <property type="entry name" value="Winged helix' DNA-binding domain"/>
    <property type="match status" value="2"/>
</dbReference>
<evidence type="ECO:0000256" key="1">
    <source>
        <dbReference type="ARBA" id="ARBA00023015"/>
    </source>
</evidence>
<keyword evidence="3" id="KW-0804">Transcription</keyword>
<accession>A0A0J9CBF5</accession>
<sequence length="461" mass="54433">MTDSENMIYNLVCDYYETRILMGACRYGELLPSISKIGESFQMAPRTVRAAFSRLEEKGYIRIESRKAAKVIYQVNDERINENAALYFVPRREGMVDFCHSGRLLIEPIWEYAQGSLDQETWGRLKQKLAQAANVDLSVSTRLHIYAFAALQNKLILNFYWELLRYIRFPYLSGYDAHRERDRELLTHGEENDTVFMRAAFEEDFGRGLKRLLAFCSQAEERYGLKGREQIPFRWSVYRQRPQLCYTLVSRIIFEIIKGTYPIGSFLPSLPTMSEQLDVSYRTLRRAVSILNSLGIIHSYQGKGSRVLMTIGSIDFQRPEIREGFRLYRDSLQFMALTVRPVFLYTLEHVEPEERQRLAEKFADIVNRHKCQYCFKLAIDFIRSQCPLATVRECYVRLEEFLVWGYPFVLYRAGEQRLQEEYAQMTWAAAEYLKKGQWEKFADHWKELMEREYEKAGVMLF</sequence>
<keyword evidence="1" id="KW-0805">Transcription regulation</keyword>
<evidence type="ECO:0000256" key="3">
    <source>
        <dbReference type="ARBA" id="ARBA00023163"/>
    </source>
</evidence>
<dbReference type="GO" id="GO:0003700">
    <property type="term" value="F:DNA-binding transcription factor activity"/>
    <property type="evidence" value="ECO:0007669"/>
    <property type="project" value="InterPro"/>
</dbReference>
<dbReference type="InterPro" id="IPR036388">
    <property type="entry name" value="WH-like_DNA-bd_sf"/>
</dbReference>
<dbReference type="AlphaFoldDB" id="A0A0J9CBF5"/>
<reference evidence="5 6" key="1">
    <citation type="submission" date="2011-04" db="EMBL/GenBank/DDBJ databases">
        <title>The Genome Sequence of Clostridium citroniae WAL-19142.</title>
        <authorList>
            <consortium name="The Broad Institute Genome Sequencing Platform"/>
            <person name="Earl A."/>
            <person name="Ward D."/>
            <person name="Feldgarden M."/>
            <person name="Gevers D."/>
            <person name="Warren Y.A."/>
            <person name="Tyrrell K.L."/>
            <person name="Citron D.M."/>
            <person name="Goldstein E.J."/>
            <person name="Daigneault M."/>
            <person name="Allen-Vercoe E."/>
            <person name="Young S.K."/>
            <person name="Zeng Q."/>
            <person name="Gargeya S."/>
            <person name="Fitzgerald M."/>
            <person name="Haas B."/>
            <person name="Abouelleil A."/>
            <person name="Alvarado L."/>
            <person name="Arachchi H.M."/>
            <person name="Berlin A."/>
            <person name="Brown A."/>
            <person name="Chapman S.B."/>
            <person name="Chen Z."/>
            <person name="Dunbar C."/>
            <person name="Freedman E."/>
            <person name="Gearin G."/>
            <person name="Gellesch M."/>
            <person name="Goldberg J."/>
            <person name="Griggs A."/>
            <person name="Gujja S."/>
            <person name="Heilman E.R."/>
            <person name="Heiman D."/>
            <person name="Howarth C."/>
            <person name="Larson L."/>
            <person name="Lui A."/>
            <person name="MacDonald P.J."/>
            <person name="Mehta T."/>
            <person name="Montmayeur A."/>
            <person name="Murphy C."/>
            <person name="Neiman D."/>
            <person name="Pearson M."/>
            <person name="Priest M."/>
            <person name="Roberts A."/>
            <person name="Saif S."/>
            <person name="Shea T."/>
            <person name="Shenoy N."/>
            <person name="Sisk P."/>
            <person name="Stolte C."/>
            <person name="Sykes S."/>
            <person name="White J."/>
            <person name="Yandava C."/>
            <person name="Wortman J."/>
            <person name="Nusbaum C."/>
            <person name="Birren B."/>
        </authorList>
    </citation>
    <scope>NUCLEOTIDE SEQUENCE [LARGE SCALE GENOMIC DNA]</scope>
    <source>
        <strain evidence="5 6">WAL-19142</strain>
    </source>
</reference>
<dbReference type="EMBL" id="ADLK01000009">
    <property type="protein sequence ID" value="KMW22452.1"/>
    <property type="molecule type" value="Genomic_DNA"/>
</dbReference>
<dbReference type="SMART" id="SM00345">
    <property type="entry name" value="HTH_GNTR"/>
    <property type="match status" value="2"/>
</dbReference>
<gene>
    <name evidence="5" type="ORF">HMPREF9470_01331</name>
</gene>